<gene>
    <name evidence="1" type="ORF">ACFQZM_24105</name>
</gene>
<proteinExistence type="predicted"/>
<comment type="caution">
    <text evidence="1">The sequence shown here is derived from an EMBL/GenBank/DDBJ whole genome shotgun (WGS) entry which is preliminary data.</text>
</comment>
<protein>
    <submittedName>
        <fullName evidence="1">Uncharacterized protein</fullName>
    </submittedName>
</protein>
<reference evidence="2" key="1">
    <citation type="journal article" date="2019" name="Int. J. Syst. Evol. Microbiol.">
        <title>The Global Catalogue of Microorganisms (GCM) 10K type strain sequencing project: providing services to taxonomists for standard genome sequencing and annotation.</title>
        <authorList>
            <consortium name="The Broad Institute Genomics Platform"/>
            <consortium name="The Broad Institute Genome Sequencing Center for Infectious Disease"/>
            <person name="Wu L."/>
            <person name="Ma J."/>
        </authorList>
    </citation>
    <scope>NUCLEOTIDE SEQUENCE [LARGE SCALE GENOMIC DNA]</scope>
    <source>
        <strain evidence="2">JCM 9371</strain>
    </source>
</reference>
<dbReference type="EMBL" id="JBHTGP010000013">
    <property type="protein sequence ID" value="MFD0687601.1"/>
    <property type="molecule type" value="Genomic_DNA"/>
</dbReference>
<keyword evidence="2" id="KW-1185">Reference proteome</keyword>
<accession>A0ABW2XMI8</accession>
<sequence>MRDVLAAYVREHDPAPAVRTQDLPAEPDIDVTTALKVLARRPPDPPAAGALDLHKTRIPHTATPRANLLTADLSGADLTRIRGTSEVQIRKVARTDANTRF</sequence>
<organism evidence="1 2">
    <name type="scientific">Actinomadura fibrosa</name>
    <dbReference type="NCBI Taxonomy" id="111802"/>
    <lineage>
        <taxon>Bacteria</taxon>
        <taxon>Bacillati</taxon>
        <taxon>Actinomycetota</taxon>
        <taxon>Actinomycetes</taxon>
        <taxon>Streptosporangiales</taxon>
        <taxon>Thermomonosporaceae</taxon>
        <taxon>Actinomadura</taxon>
    </lineage>
</organism>
<dbReference type="Proteomes" id="UP001597063">
    <property type="component" value="Unassembled WGS sequence"/>
</dbReference>
<evidence type="ECO:0000313" key="2">
    <source>
        <dbReference type="Proteomes" id="UP001597063"/>
    </source>
</evidence>
<name>A0ABW2XMI8_9ACTN</name>
<dbReference type="RefSeq" id="WP_131756881.1">
    <property type="nucleotide sequence ID" value="NZ_CAACUY010000022.1"/>
</dbReference>
<evidence type="ECO:0000313" key="1">
    <source>
        <dbReference type="EMBL" id="MFD0687601.1"/>
    </source>
</evidence>